<keyword evidence="4" id="KW-1185">Reference proteome</keyword>
<evidence type="ECO:0000256" key="2">
    <source>
        <dbReference type="SAM" id="Phobius"/>
    </source>
</evidence>
<organism evidence="3 4">
    <name type="scientific">Streptomyces gougerotii</name>
    <dbReference type="NCBI Taxonomy" id="53448"/>
    <lineage>
        <taxon>Bacteria</taxon>
        <taxon>Bacillati</taxon>
        <taxon>Actinomycetota</taxon>
        <taxon>Actinomycetes</taxon>
        <taxon>Kitasatosporales</taxon>
        <taxon>Streptomycetaceae</taxon>
        <taxon>Streptomyces</taxon>
        <taxon>Streptomyces diastaticus group</taxon>
    </lineage>
</organism>
<comment type="caution">
    <text evidence="3">The sequence shown here is derived from an EMBL/GenBank/DDBJ whole genome shotgun (WGS) entry which is preliminary data.</text>
</comment>
<protein>
    <submittedName>
        <fullName evidence="3">Uncharacterized protein</fullName>
    </submittedName>
</protein>
<feature type="transmembrane region" description="Helical" evidence="2">
    <location>
        <begin position="29"/>
        <end position="50"/>
    </location>
</feature>
<feature type="region of interest" description="Disordered" evidence="1">
    <location>
        <begin position="110"/>
        <end position="137"/>
    </location>
</feature>
<evidence type="ECO:0000313" key="3">
    <source>
        <dbReference type="EMBL" id="GFH79821.1"/>
    </source>
</evidence>
<gene>
    <name evidence="3" type="ORF">Sgou_44910</name>
</gene>
<keyword evidence="2" id="KW-0472">Membrane</keyword>
<dbReference type="Proteomes" id="UP000480804">
    <property type="component" value="Unassembled WGS sequence"/>
</dbReference>
<feature type="transmembrane region" description="Helical" evidence="2">
    <location>
        <begin position="62"/>
        <end position="85"/>
    </location>
</feature>
<name>A0ABQ1DBK8_9ACTN</name>
<accession>A0ABQ1DBK8</accession>
<reference evidence="3 4" key="1">
    <citation type="submission" date="2020-02" db="EMBL/GenBank/DDBJ databases">
        <title>Whole genome shotgun sequence of Streptomyces gougerotii NBRC 13043.</title>
        <authorList>
            <person name="Ichikawa N."/>
            <person name="Komaki H."/>
            <person name="Tamura T."/>
        </authorList>
    </citation>
    <scope>NUCLEOTIDE SEQUENCE [LARGE SCALE GENOMIC DNA]</scope>
    <source>
        <strain evidence="3 4">NBRC 13043</strain>
    </source>
</reference>
<keyword evidence="2" id="KW-0812">Transmembrane</keyword>
<dbReference type="EMBL" id="BLLO01000024">
    <property type="protein sequence ID" value="GFH79821.1"/>
    <property type="molecule type" value="Genomic_DNA"/>
</dbReference>
<evidence type="ECO:0000313" key="4">
    <source>
        <dbReference type="Proteomes" id="UP000480804"/>
    </source>
</evidence>
<proteinExistence type="predicted"/>
<sequence length="156" mass="15932">MTDTGTARAARARPAPADAPGRAPLLRNAYALMVNTGVSAVLGLGFWVAAARYYSEEAVGHGSAAIAAMKLLAGLTAVTLTGALARFVPVSGAATGAWSGAPTRAARCSSRRRPGASCSPSACGARPTPSSTDRCPRPASCWRWWPGRCSPSRTGC</sequence>
<keyword evidence="2" id="KW-1133">Transmembrane helix</keyword>
<evidence type="ECO:0000256" key="1">
    <source>
        <dbReference type="SAM" id="MobiDB-lite"/>
    </source>
</evidence>